<feature type="domain" description="NAD(P)-binding" evidence="1">
    <location>
        <begin position="8"/>
        <end position="170"/>
    </location>
</feature>
<dbReference type="PANTHER" id="PTHR43162">
    <property type="match status" value="1"/>
</dbReference>
<dbReference type="RefSeq" id="WP_190187093.1">
    <property type="nucleotide sequence ID" value="NZ_BMVP01000016.1"/>
</dbReference>
<reference evidence="3" key="1">
    <citation type="journal article" date="2019" name="Int. J. Syst. Evol. Microbiol.">
        <title>The Global Catalogue of Microorganisms (GCM) 10K type strain sequencing project: providing services to taxonomists for standard genome sequencing and annotation.</title>
        <authorList>
            <consortium name="The Broad Institute Genomics Platform"/>
            <consortium name="The Broad Institute Genome Sequencing Center for Infectious Disease"/>
            <person name="Wu L."/>
            <person name="Ma J."/>
        </authorList>
    </citation>
    <scope>NUCLEOTIDE SEQUENCE [LARGE SCALE GENOMIC DNA]</scope>
    <source>
        <strain evidence="3">JCM 4738</strain>
    </source>
</reference>
<dbReference type="InterPro" id="IPR051604">
    <property type="entry name" value="Ergot_Alk_Oxidoreductase"/>
</dbReference>
<dbReference type="PANTHER" id="PTHR43162:SF1">
    <property type="entry name" value="PRESTALK A DIFFERENTIATION PROTEIN A"/>
    <property type="match status" value="1"/>
</dbReference>
<dbReference type="InterPro" id="IPR016040">
    <property type="entry name" value="NAD(P)-bd_dom"/>
</dbReference>
<comment type="caution">
    <text evidence="2">The sequence shown here is derived from an EMBL/GenBank/DDBJ whole genome shotgun (WGS) entry which is preliminary data.</text>
</comment>
<name>A0ABQ3F0R3_9ACTN</name>
<evidence type="ECO:0000313" key="2">
    <source>
        <dbReference type="EMBL" id="GHB79018.1"/>
    </source>
</evidence>
<dbReference type="EMBL" id="BMVP01000016">
    <property type="protein sequence ID" value="GHB79018.1"/>
    <property type="molecule type" value="Genomic_DNA"/>
</dbReference>
<evidence type="ECO:0000313" key="3">
    <source>
        <dbReference type="Proteomes" id="UP000642673"/>
    </source>
</evidence>
<dbReference type="SUPFAM" id="SSF51735">
    <property type="entry name" value="NAD(P)-binding Rossmann-fold domains"/>
    <property type="match status" value="1"/>
</dbReference>
<protein>
    <submittedName>
        <fullName evidence="2">Nucleotide-diphosphate-sugar epimerase</fullName>
    </submittedName>
</protein>
<organism evidence="2 3">
    <name type="scientific">Streptomyces cirratus</name>
    <dbReference type="NCBI Taxonomy" id="68187"/>
    <lineage>
        <taxon>Bacteria</taxon>
        <taxon>Bacillati</taxon>
        <taxon>Actinomycetota</taxon>
        <taxon>Actinomycetes</taxon>
        <taxon>Kitasatosporales</taxon>
        <taxon>Streptomycetaceae</taxon>
        <taxon>Streptomyces</taxon>
    </lineage>
</organism>
<proteinExistence type="predicted"/>
<sequence>MNTILVTGGTGTVGALVVTRLREAGHEVRVLSRHAKEYPVDLRDGSGLDAAMAGVEVVVHCASSPRGGDDVAAGHLIEAARRAGTVGNIVYISIVGVDVVPYGYYVTKLKVERMLEESGLGLTILRTTQFHDLVAKAVNVMGKLPVVVPVPKGVRMQPIAAEEVADRLAELAVPEPAGRVPDMGGPEIHSLTELARAGLAATGRRRRVLGVPLAGKAYAAFRHGGHLTPTHAVGRQSFAEFLKTPHDRPIRE</sequence>
<gene>
    <name evidence="2" type="ORF">GCM10010347_56900</name>
</gene>
<dbReference type="Gene3D" id="3.40.50.720">
    <property type="entry name" value="NAD(P)-binding Rossmann-like Domain"/>
    <property type="match status" value="1"/>
</dbReference>
<dbReference type="Pfam" id="PF13460">
    <property type="entry name" value="NAD_binding_10"/>
    <property type="match status" value="1"/>
</dbReference>
<accession>A0ABQ3F0R3</accession>
<dbReference type="InterPro" id="IPR036291">
    <property type="entry name" value="NAD(P)-bd_dom_sf"/>
</dbReference>
<evidence type="ECO:0000259" key="1">
    <source>
        <dbReference type="Pfam" id="PF13460"/>
    </source>
</evidence>
<dbReference type="Proteomes" id="UP000642673">
    <property type="component" value="Unassembled WGS sequence"/>
</dbReference>
<keyword evidence="3" id="KW-1185">Reference proteome</keyword>